<dbReference type="Pfam" id="PF12841">
    <property type="entry name" value="YvrJ"/>
    <property type="match status" value="1"/>
</dbReference>
<dbReference type="EMBL" id="CP034791">
    <property type="protein sequence ID" value="AZT89277.1"/>
    <property type="molecule type" value="Genomic_DNA"/>
</dbReference>
<feature type="transmembrane region" description="Helical" evidence="2">
    <location>
        <begin position="6"/>
        <end position="23"/>
    </location>
</feature>
<keyword evidence="2" id="KW-0812">Transmembrane</keyword>
<dbReference type="RefSeq" id="WP_011915711.1">
    <property type="nucleotide sequence ID" value="NZ_CP034791.1"/>
</dbReference>
<keyword evidence="2" id="KW-0472">Membrane</keyword>
<evidence type="ECO:0000313" key="3">
    <source>
        <dbReference type="EMBL" id="AZT89277.1"/>
    </source>
</evidence>
<sequence length="49" mass="5611">MQEIITNIANIGFPIVLCVYLLTRFESKIDKLSDTIDKLSEKIIQIKSN</sequence>
<dbReference type="KEGG" id="ccha:ELD05_00475"/>
<dbReference type="AlphaFoldDB" id="A0A3T0D235"/>
<evidence type="ECO:0000256" key="1">
    <source>
        <dbReference type="SAM" id="Coils"/>
    </source>
</evidence>
<reference evidence="3 4" key="1">
    <citation type="submission" date="2018-12" db="EMBL/GenBank/DDBJ databases">
        <title>Genome sequence from the cellulolytic species, Caldicellulosiruptor changbaiensis.</title>
        <authorList>
            <person name="Blumer-Schuette S.E."/>
            <person name="Mendoza C."/>
        </authorList>
    </citation>
    <scope>NUCLEOTIDE SEQUENCE [LARGE SCALE GENOMIC DNA]</scope>
    <source>
        <strain evidence="3 4">CBS-Z</strain>
    </source>
</reference>
<accession>A0A3T0D235</accession>
<evidence type="ECO:0000313" key="4">
    <source>
        <dbReference type="Proteomes" id="UP000282930"/>
    </source>
</evidence>
<keyword evidence="2" id="KW-1133">Transmembrane helix</keyword>
<gene>
    <name evidence="3" type="ORF">ELD05_00475</name>
</gene>
<dbReference type="Proteomes" id="UP000282930">
    <property type="component" value="Chromosome"/>
</dbReference>
<organism evidence="3 4">
    <name type="scientific">Caldicellulosiruptor changbaiensis</name>
    <dbReference type="NCBI Taxonomy" id="1222016"/>
    <lineage>
        <taxon>Bacteria</taxon>
        <taxon>Bacillati</taxon>
        <taxon>Bacillota</taxon>
        <taxon>Bacillota incertae sedis</taxon>
        <taxon>Caldicellulosiruptorales</taxon>
        <taxon>Caldicellulosiruptoraceae</taxon>
        <taxon>Caldicellulosiruptor</taxon>
    </lineage>
</organism>
<keyword evidence="4" id="KW-1185">Reference proteome</keyword>
<evidence type="ECO:0000256" key="2">
    <source>
        <dbReference type="SAM" id="Phobius"/>
    </source>
</evidence>
<proteinExistence type="predicted"/>
<protein>
    <submittedName>
        <fullName evidence="3">YvrJ family protein</fullName>
    </submittedName>
</protein>
<dbReference type="InterPro" id="IPR024419">
    <property type="entry name" value="YvrJ"/>
</dbReference>
<name>A0A3T0D235_9FIRM</name>
<keyword evidence="1" id="KW-0175">Coiled coil</keyword>
<feature type="coiled-coil region" evidence="1">
    <location>
        <begin position="22"/>
        <end position="49"/>
    </location>
</feature>